<feature type="domain" description="GRF-type" evidence="5">
    <location>
        <begin position="16"/>
        <end position="57"/>
    </location>
</feature>
<feature type="non-terminal residue" evidence="6">
    <location>
        <position position="1"/>
    </location>
</feature>
<evidence type="ECO:0000259" key="5">
    <source>
        <dbReference type="PROSITE" id="PS51999"/>
    </source>
</evidence>
<dbReference type="Proteomes" id="UP000593568">
    <property type="component" value="Unassembled WGS sequence"/>
</dbReference>
<keyword evidence="2 4" id="KW-0863">Zinc-finger</keyword>
<dbReference type="PANTHER" id="PTHR33248">
    <property type="entry name" value="ZINC ION-BINDING PROTEIN"/>
    <property type="match status" value="1"/>
</dbReference>
<evidence type="ECO:0000256" key="2">
    <source>
        <dbReference type="ARBA" id="ARBA00022771"/>
    </source>
</evidence>
<sequence length="205" mass="23748">VDCKLKNSWWLRVVHCSCGIRAPICTSNTPWSKGKKFYGCSKYKEGGFDFFEWVENQDGNRNLNEWKGHIQMLLIENREIRIENTEFKKIVKVDEIEKLVRKVAKQKEKLRGYKLFLTKTENDVYFYKVAFITSGIEVAEDVGVEEATNLGVARAIDEVTMHMPCILVLSLAPKDLLFVHSVSRCESEVVDVFILTTRTFFLLVR</sequence>
<gene>
    <name evidence="6" type="ORF">Gotri_005815</name>
</gene>
<accession>A0A7J9EXU9</accession>
<comment type="caution">
    <text evidence="6">The sequence shown here is derived from an EMBL/GenBank/DDBJ whole genome shotgun (WGS) entry which is preliminary data.</text>
</comment>
<evidence type="ECO:0000256" key="4">
    <source>
        <dbReference type="PROSITE-ProRule" id="PRU01343"/>
    </source>
</evidence>
<protein>
    <recommendedName>
        <fullName evidence="5">GRF-type domain-containing protein</fullName>
    </recommendedName>
</protein>
<keyword evidence="7" id="KW-1185">Reference proteome</keyword>
<dbReference type="PROSITE" id="PS51999">
    <property type="entry name" value="ZF_GRF"/>
    <property type="match status" value="1"/>
</dbReference>
<keyword evidence="3" id="KW-0862">Zinc</keyword>
<dbReference type="EMBL" id="JABEZW010000010">
    <property type="protein sequence ID" value="MBA0777849.1"/>
    <property type="molecule type" value="Genomic_DNA"/>
</dbReference>
<organism evidence="6 7">
    <name type="scientific">Gossypium trilobum</name>
    <dbReference type="NCBI Taxonomy" id="34281"/>
    <lineage>
        <taxon>Eukaryota</taxon>
        <taxon>Viridiplantae</taxon>
        <taxon>Streptophyta</taxon>
        <taxon>Embryophyta</taxon>
        <taxon>Tracheophyta</taxon>
        <taxon>Spermatophyta</taxon>
        <taxon>Magnoliopsida</taxon>
        <taxon>eudicotyledons</taxon>
        <taxon>Gunneridae</taxon>
        <taxon>Pentapetalae</taxon>
        <taxon>rosids</taxon>
        <taxon>malvids</taxon>
        <taxon>Malvales</taxon>
        <taxon>Malvaceae</taxon>
        <taxon>Malvoideae</taxon>
        <taxon>Gossypium</taxon>
    </lineage>
</organism>
<dbReference type="InterPro" id="IPR010666">
    <property type="entry name" value="Znf_GRF"/>
</dbReference>
<proteinExistence type="predicted"/>
<evidence type="ECO:0000313" key="7">
    <source>
        <dbReference type="Proteomes" id="UP000593568"/>
    </source>
</evidence>
<name>A0A7J9EXU9_9ROSI</name>
<evidence type="ECO:0000256" key="1">
    <source>
        <dbReference type="ARBA" id="ARBA00022723"/>
    </source>
</evidence>
<evidence type="ECO:0000256" key="3">
    <source>
        <dbReference type="ARBA" id="ARBA00022833"/>
    </source>
</evidence>
<dbReference type="GO" id="GO:0008270">
    <property type="term" value="F:zinc ion binding"/>
    <property type="evidence" value="ECO:0007669"/>
    <property type="project" value="UniProtKB-KW"/>
</dbReference>
<reference evidence="6 7" key="1">
    <citation type="journal article" date="2019" name="Genome Biol. Evol.">
        <title>Insights into the evolution of the New World diploid cottons (Gossypium, subgenus Houzingenia) based on genome sequencing.</title>
        <authorList>
            <person name="Grover C.E."/>
            <person name="Arick M.A. 2nd"/>
            <person name="Thrash A."/>
            <person name="Conover J.L."/>
            <person name="Sanders W.S."/>
            <person name="Peterson D.G."/>
            <person name="Frelichowski J.E."/>
            <person name="Scheffler J.A."/>
            <person name="Scheffler B.E."/>
            <person name="Wendel J.F."/>
        </authorList>
    </citation>
    <scope>NUCLEOTIDE SEQUENCE [LARGE SCALE GENOMIC DNA]</scope>
    <source>
        <strain evidence="6">8</strain>
        <tissue evidence="6">Leaf</tissue>
    </source>
</reference>
<evidence type="ECO:0000313" key="6">
    <source>
        <dbReference type="EMBL" id="MBA0777849.1"/>
    </source>
</evidence>
<keyword evidence="1" id="KW-0479">Metal-binding</keyword>
<dbReference type="Pfam" id="PF06839">
    <property type="entry name" value="Zn_ribbon_GRF"/>
    <property type="match status" value="1"/>
</dbReference>
<dbReference type="AlphaFoldDB" id="A0A7J9EXU9"/>